<dbReference type="GO" id="GO:0016020">
    <property type="term" value="C:membrane"/>
    <property type="evidence" value="ECO:0007669"/>
    <property type="project" value="UniProtKB-SubCell"/>
</dbReference>
<dbReference type="InterPro" id="IPR044839">
    <property type="entry name" value="NDR1-like"/>
</dbReference>
<keyword evidence="2 3" id="KW-0472">Membrane</keyword>
<evidence type="ECO:0000256" key="1">
    <source>
        <dbReference type="ARBA" id="ARBA00004370"/>
    </source>
</evidence>
<feature type="transmembrane region" description="Helical" evidence="3">
    <location>
        <begin position="28"/>
        <end position="47"/>
    </location>
</feature>
<keyword evidence="5" id="KW-1185">Reference proteome</keyword>
<keyword evidence="3" id="KW-1133">Transmembrane helix</keyword>
<dbReference type="Proteomes" id="UP001634007">
    <property type="component" value="Unassembled WGS sequence"/>
</dbReference>
<evidence type="ECO:0008006" key="6">
    <source>
        <dbReference type="Google" id="ProtNLM"/>
    </source>
</evidence>
<name>A0ABD3LQ21_EUCGL</name>
<comment type="subcellular location">
    <subcellularLocation>
        <location evidence="1">Membrane</location>
    </subcellularLocation>
</comment>
<evidence type="ECO:0000256" key="3">
    <source>
        <dbReference type="SAM" id="Phobius"/>
    </source>
</evidence>
<keyword evidence="3" id="KW-0812">Transmembrane</keyword>
<proteinExistence type="predicted"/>
<accession>A0ABD3LQ21</accession>
<sequence>MAIAKRCADAEEDPWNAHSSMMKWASRILLAIIFLIVLGVSTIWLTVHPRQLEYTVTDALVTQFNLTDNGLVTANFSIKMSTNNNNHQVSFTYEYMGVDVKSHDQIIASADGPHLFHNKDNFTEFQINPISKDKLLQGLTSKDLKDLKDQGQSEDIKIDVIINARVKFKALHWKQDHCKIQIFCGDVVAHFKGNKTFQQTPCDVEL</sequence>
<dbReference type="AlphaFoldDB" id="A0ABD3LQ21"/>
<dbReference type="PANTHER" id="PTHR31234:SF39">
    <property type="entry name" value="HARPIN-INDUCED PROTEIN 1 CONTAINING PROTEIN, EXPRESSED"/>
    <property type="match status" value="1"/>
</dbReference>
<dbReference type="EMBL" id="JBJKBG010000002">
    <property type="protein sequence ID" value="KAL3752396.1"/>
    <property type="molecule type" value="Genomic_DNA"/>
</dbReference>
<organism evidence="4 5">
    <name type="scientific">Eucalyptus globulus</name>
    <name type="common">Tasmanian blue gum</name>
    <dbReference type="NCBI Taxonomy" id="34317"/>
    <lineage>
        <taxon>Eukaryota</taxon>
        <taxon>Viridiplantae</taxon>
        <taxon>Streptophyta</taxon>
        <taxon>Embryophyta</taxon>
        <taxon>Tracheophyta</taxon>
        <taxon>Spermatophyta</taxon>
        <taxon>Magnoliopsida</taxon>
        <taxon>eudicotyledons</taxon>
        <taxon>Gunneridae</taxon>
        <taxon>Pentapetalae</taxon>
        <taxon>rosids</taxon>
        <taxon>malvids</taxon>
        <taxon>Myrtales</taxon>
        <taxon>Myrtaceae</taxon>
        <taxon>Myrtoideae</taxon>
        <taxon>Eucalypteae</taxon>
        <taxon>Eucalyptus</taxon>
    </lineage>
</organism>
<gene>
    <name evidence="4" type="ORF">ACJRO7_013104</name>
</gene>
<dbReference type="PANTHER" id="PTHR31234">
    <property type="entry name" value="LATE EMBRYOGENESIS ABUNDANT (LEA) HYDROXYPROLINE-RICH GLYCOPROTEIN FAMILY"/>
    <property type="match status" value="1"/>
</dbReference>
<comment type="caution">
    <text evidence="4">The sequence shown here is derived from an EMBL/GenBank/DDBJ whole genome shotgun (WGS) entry which is preliminary data.</text>
</comment>
<protein>
    <recommendedName>
        <fullName evidence="6">Late embryogenesis abundant protein LEA-2 subgroup domain-containing protein</fullName>
    </recommendedName>
</protein>
<reference evidence="4 5" key="1">
    <citation type="submission" date="2024-11" db="EMBL/GenBank/DDBJ databases">
        <title>Chromosome-level genome assembly of Eucalyptus globulus Labill. provides insights into its genome evolution.</title>
        <authorList>
            <person name="Li X."/>
        </authorList>
    </citation>
    <scope>NUCLEOTIDE SEQUENCE [LARGE SCALE GENOMIC DNA]</scope>
    <source>
        <strain evidence="4">CL2024</strain>
        <tissue evidence="4">Fresh tender leaves</tissue>
    </source>
</reference>
<evidence type="ECO:0000313" key="4">
    <source>
        <dbReference type="EMBL" id="KAL3752396.1"/>
    </source>
</evidence>
<evidence type="ECO:0000256" key="2">
    <source>
        <dbReference type="ARBA" id="ARBA00023136"/>
    </source>
</evidence>
<evidence type="ECO:0000313" key="5">
    <source>
        <dbReference type="Proteomes" id="UP001634007"/>
    </source>
</evidence>